<reference evidence="2 3" key="1">
    <citation type="submission" date="2024-09" db="EMBL/GenBank/DDBJ databases">
        <authorList>
            <person name="Sun Q."/>
            <person name="Mori K."/>
        </authorList>
    </citation>
    <scope>NUCLEOTIDE SEQUENCE [LARGE SCALE GENOMIC DNA]</scope>
    <source>
        <strain evidence="2 3">JCM 9626</strain>
    </source>
</reference>
<dbReference type="GO" id="GO:0016746">
    <property type="term" value="F:acyltransferase activity"/>
    <property type="evidence" value="ECO:0007669"/>
    <property type="project" value="UniProtKB-KW"/>
</dbReference>
<keyword evidence="2" id="KW-0012">Acyltransferase</keyword>
<evidence type="ECO:0000313" key="2">
    <source>
        <dbReference type="EMBL" id="MFB9312844.1"/>
    </source>
</evidence>
<comment type="caution">
    <text evidence="2">The sequence shown here is derived from an EMBL/GenBank/DDBJ whole genome shotgun (WGS) entry which is preliminary data.</text>
</comment>
<dbReference type="Pfam" id="PF13302">
    <property type="entry name" value="Acetyltransf_3"/>
    <property type="match status" value="1"/>
</dbReference>
<protein>
    <submittedName>
        <fullName evidence="2">GNAT family N-acetyltransferase</fullName>
        <ecNumber evidence="2">2.3.-.-</ecNumber>
    </submittedName>
</protein>
<accession>A0ABV5K7W8</accession>
<proteinExistence type="predicted"/>
<dbReference type="EC" id="2.3.-.-" evidence="2"/>
<dbReference type="PANTHER" id="PTHR43792">
    <property type="entry name" value="GNAT FAMILY, PUTATIVE (AFU_ORTHOLOGUE AFUA_3G00765)-RELATED-RELATED"/>
    <property type="match status" value="1"/>
</dbReference>
<dbReference type="PANTHER" id="PTHR43792:SF16">
    <property type="entry name" value="N-ACETYLTRANSFERASE DOMAIN-CONTAINING PROTEIN"/>
    <property type="match status" value="1"/>
</dbReference>
<dbReference type="SUPFAM" id="SSF55729">
    <property type="entry name" value="Acyl-CoA N-acyltransferases (Nat)"/>
    <property type="match status" value="1"/>
</dbReference>
<feature type="domain" description="N-acetyltransferase" evidence="1">
    <location>
        <begin position="10"/>
        <end position="178"/>
    </location>
</feature>
<dbReference type="PROSITE" id="PS51186">
    <property type="entry name" value="GNAT"/>
    <property type="match status" value="1"/>
</dbReference>
<name>A0ABV5K7W8_9ACTN</name>
<dbReference type="Proteomes" id="UP001589750">
    <property type="component" value="Unassembled WGS sequence"/>
</dbReference>
<dbReference type="InterPro" id="IPR016181">
    <property type="entry name" value="Acyl_CoA_acyltransferase"/>
</dbReference>
<organism evidence="2 3">
    <name type="scientific">Nocardioides plantarum</name>
    <dbReference type="NCBI Taxonomy" id="29299"/>
    <lineage>
        <taxon>Bacteria</taxon>
        <taxon>Bacillati</taxon>
        <taxon>Actinomycetota</taxon>
        <taxon>Actinomycetes</taxon>
        <taxon>Propionibacteriales</taxon>
        <taxon>Nocardioidaceae</taxon>
        <taxon>Nocardioides</taxon>
    </lineage>
</organism>
<gene>
    <name evidence="2" type="ORF">ACFFRI_07285</name>
</gene>
<sequence length="182" mass="20457">MRPTLRTARIRLDPLTLAHTELLVELDADPEVLRFVWGRPLSREEVVGTWMPRRTREDADERGIGYWVGFDAATDAFLGWWSLNVVDDDPDAAELGYRLRRDAWGRGLATEGARALLTHGFGTVGLERVVAETMAVNTDSRAVLEKVGLVQVGARVEQWEDPLPGAELGEVDYEVRAEDWWG</sequence>
<dbReference type="Gene3D" id="3.40.630.30">
    <property type="match status" value="1"/>
</dbReference>
<keyword evidence="2" id="KW-0808">Transferase</keyword>
<evidence type="ECO:0000259" key="1">
    <source>
        <dbReference type="PROSITE" id="PS51186"/>
    </source>
</evidence>
<dbReference type="RefSeq" id="WP_140011557.1">
    <property type="nucleotide sequence ID" value="NZ_JBHMDG010000009.1"/>
</dbReference>
<keyword evidence="3" id="KW-1185">Reference proteome</keyword>
<dbReference type="EMBL" id="JBHMDG010000009">
    <property type="protein sequence ID" value="MFB9312844.1"/>
    <property type="molecule type" value="Genomic_DNA"/>
</dbReference>
<dbReference type="InterPro" id="IPR000182">
    <property type="entry name" value="GNAT_dom"/>
</dbReference>
<dbReference type="InterPro" id="IPR051531">
    <property type="entry name" value="N-acetyltransferase"/>
</dbReference>
<evidence type="ECO:0000313" key="3">
    <source>
        <dbReference type="Proteomes" id="UP001589750"/>
    </source>
</evidence>